<evidence type="ECO:0000313" key="2">
    <source>
        <dbReference type="Proteomes" id="UP000308600"/>
    </source>
</evidence>
<protein>
    <submittedName>
        <fullName evidence="1">Chlorocatechol-degradation protein</fullName>
    </submittedName>
</protein>
<name>A0ACD3ATK5_9AGAR</name>
<keyword evidence="2" id="KW-1185">Reference proteome</keyword>
<organism evidence="1 2">
    <name type="scientific">Pluteus cervinus</name>
    <dbReference type="NCBI Taxonomy" id="181527"/>
    <lineage>
        <taxon>Eukaryota</taxon>
        <taxon>Fungi</taxon>
        <taxon>Dikarya</taxon>
        <taxon>Basidiomycota</taxon>
        <taxon>Agaricomycotina</taxon>
        <taxon>Agaricomycetes</taxon>
        <taxon>Agaricomycetidae</taxon>
        <taxon>Agaricales</taxon>
        <taxon>Pluteineae</taxon>
        <taxon>Pluteaceae</taxon>
        <taxon>Pluteus</taxon>
    </lineage>
</organism>
<sequence>MSLCANCVKGYLYEGTPTGKWEKIGGVDCYVATPDPHKHLWPHKVVLYLPDVFGAQLINSQLLADNFASQGFKTIVVDYFGGDPIPADGLDPGSTFDTGAWFARHPAETARPYLDSVISALKKQGIKELGGTGYCYGGRMVFDLAFANAIQVAVASHPSLLQNPTDLNRYLNESKAPLLINSAEFDTSFTPEFQTKADELLGGGKFPPGYLRTFWPGCSHGFAVRGDLSDPLVKAGQEGAFKAAVDWFRAYPKATTKL</sequence>
<dbReference type="Proteomes" id="UP000308600">
    <property type="component" value="Unassembled WGS sequence"/>
</dbReference>
<gene>
    <name evidence="1" type="ORF">BDN72DRAFT_618377</name>
</gene>
<reference evidence="1 2" key="1">
    <citation type="journal article" date="2019" name="Nat. Ecol. Evol.">
        <title>Megaphylogeny resolves global patterns of mushroom evolution.</title>
        <authorList>
            <person name="Varga T."/>
            <person name="Krizsan K."/>
            <person name="Foldi C."/>
            <person name="Dima B."/>
            <person name="Sanchez-Garcia M."/>
            <person name="Sanchez-Ramirez S."/>
            <person name="Szollosi G.J."/>
            <person name="Szarkandi J.G."/>
            <person name="Papp V."/>
            <person name="Albert L."/>
            <person name="Andreopoulos W."/>
            <person name="Angelini C."/>
            <person name="Antonin V."/>
            <person name="Barry K.W."/>
            <person name="Bougher N.L."/>
            <person name="Buchanan P."/>
            <person name="Buyck B."/>
            <person name="Bense V."/>
            <person name="Catcheside P."/>
            <person name="Chovatia M."/>
            <person name="Cooper J."/>
            <person name="Damon W."/>
            <person name="Desjardin D."/>
            <person name="Finy P."/>
            <person name="Geml J."/>
            <person name="Haridas S."/>
            <person name="Hughes K."/>
            <person name="Justo A."/>
            <person name="Karasinski D."/>
            <person name="Kautmanova I."/>
            <person name="Kiss B."/>
            <person name="Kocsube S."/>
            <person name="Kotiranta H."/>
            <person name="LaButti K.M."/>
            <person name="Lechner B.E."/>
            <person name="Liimatainen K."/>
            <person name="Lipzen A."/>
            <person name="Lukacs Z."/>
            <person name="Mihaltcheva S."/>
            <person name="Morgado L.N."/>
            <person name="Niskanen T."/>
            <person name="Noordeloos M.E."/>
            <person name="Ohm R.A."/>
            <person name="Ortiz-Santana B."/>
            <person name="Ovrebo C."/>
            <person name="Racz N."/>
            <person name="Riley R."/>
            <person name="Savchenko A."/>
            <person name="Shiryaev A."/>
            <person name="Soop K."/>
            <person name="Spirin V."/>
            <person name="Szebenyi C."/>
            <person name="Tomsovsky M."/>
            <person name="Tulloss R.E."/>
            <person name="Uehling J."/>
            <person name="Grigoriev I.V."/>
            <person name="Vagvolgyi C."/>
            <person name="Papp T."/>
            <person name="Martin F.M."/>
            <person name="Miettinen O."/>
            <person name="Hibbett D.S."/>
            <person name="Nagy L.G."/>
        </authorList>
    </citation>
    <scope>NUCLEOTIDE SEQUENCE [LARGE SCALE GENOMIC DNA]</scope>
    <source>
        <strain evidence="1 2">NL-1719</strain>
    </source>
</reference>
<evidence type="ECO:0000313" key="1">
    <source>
        <dbReference type="EMBL" id="TFK69288.1"/>
    </source>
</evidence>
<proteinExistence type="predicted"/>
<accession>A0ACD3ATK5</accession>
<dbReference type="EMBL" id="ML208333">
    <property type="protein sequence ID" value="TFK69288.1"/>
    <property type="molecule type" value="Genomic_DNA"/>
</dbReference>